<dbReference type="EMBL" id="BASD01000026">
    <property type="protein sequence ID" value="GAD19726.1"/>
    <property type="molecule type" value="Genomic_DNA"/>
</dbReference>
<feature type="signal peptide" evidence="1">
    <location>
        <begin position="1"/>
        <end position="20"/>
    </location>
</feature>
<dbReference type="Pfam" id="PF01856">
    <property type="entry name" value="HP_OMP"/>
    <property type="match status" value="1"/>
</dbReference>
<dbReference type="RefSeq" id="WP_023949266.1">
    <property type="nucleotide sequence ID" value="NZ_BASD01000026.1"/>
</dbReference>
<proteinExistence type="predicted"/>
<name>T1D3E8_9HELI</name>
<keyword evidence="1" id="KW-0732">Signal</keyword>
<dbReference type="STRING" id="1325130.HFN_0966"/>
<evidence type="ECO:0000313" key="2">
    <source>
        <dbReference type="EMBL" id="GAD19726.1"/>
    </source>
</evidence>
<dbReference type="Proteomes" id="UP000018143">
    <property type="component" value="Unassembled WGS sequence"/>
</dbReference>
<sequence>MRVALCSLCFALFWSNPLCAQSHIFAGGGFGIAMHETPTELKGAFDYIVRAGYEYSMPKFFSSVRGYLDYAMSIRPVGLETATTSQLALNADIVVLFSIIEHFKLGGFLGVGLGYNEHSKVAMTSSDDPPSLQSFHTLLNFGFSSLIMQNHRIELGLKIPTYTLQYPSSVYTDWYSFVLYDYMF</sequence>
<evidence type="ECO:0000313" key="3">
    <source>
        <dbReference type="Proteomes" id="UP000018143"/>
    </source>
</evidence>
<keyword evidence="3" id="KW-1185">Reference proteome</keyword>
<dbReference type="OrthoDB" id="5328574at2"/>
<reference evidence="2 3" key="1">
    <citation type="journal article" date="2013" name="Genome Announc.">
        <title>Draft Genome Sequence of Helicobacter fennelliae Strain MRY12-0050, Isolated from a Bacteremia Patient.</title>
        <authorList>
            <person name="Rimbara E."/>
            <person name="Matsui M."/>
            <person name="Mori S."/>
            <person name="Suzuki S."/>
            <person name="Suzuki M."/>
            <person name="Kim H."/>
            <person name="Sekizuka T."/>
            <person name="Kuroda M."/>
            <person name="Shibayama K."/>
        </authorList>
    </citation>
    <scope>NUCLEOTIDE SEQUENCE [LARGE SCALE GENOMIC DNA]</scope>
    <source>
        <strain evidence="2 3">MRY12-0050</strain>
    </source>
</reference>
<dbReference type="InterPro" id="IPR002718">
    <property type="entry name" value="OMP_Helicobacter"/>
</dbReference>
<comment type="caution">
    <text evidence="2">The sequence shown here is derived from an EMBL/GenBank/DDBJ whole genome shotgun (WGS) entry which is preliminary data.</text>
</comment>
<feature type="chain" id="PRO_5004586631" description="Outer membrane protein" evidence="1">
    <location>
        <begin position="21"/>
        <end position="184"/>
    </location>
</feature>
<accession>T1D3E8</accession>
<organism evidence="2 3">
    <name type="scientific">Helicobacter fennelliae MRY12-0050</name>
    <dbReference type="NCBI Taxonomy" id="1325130"/>
    <lineage>
        <taxon>Bacteria</taxon>
        <taxon>Pseudomonadati</taxon>
        <taxon>Campylobacterota</taxon>
        <taxon>Epsilonproteobacteria</taxon>
        <taxon>Campylobacterales</taxon>
        <taxon>Helicobacteraceae</taxon>
        <taxon>Helicobacter</taxon>
    </lineage>
</organism>
<gene>
    <name evidence="2" type="ORF">HFN_0966</name>
</gene>
<protein>
    <recommendedName>
        <fullName evidence="4">Outer membrane protein</fullName>
    </recommendedName>
</protein>
<dbReference type="AlphaFoldDB" id="T1D3E8"/>
<evidence type="ECO:0008006" key="4">
    <source>
        <dbReference type="Google" id="ProtNLM"/>
    </source>
</evidence>
<evidence type="ECO:0000256" key="1">
    <source>
        <dbReference type="SAM" id="SignalP"/>
    </source>
</evidence>